<keyword evidence="1" id="KW-1133">Transmembrane helix</keyword>
<protein>
    <submittedName>
        <fullName evidence="2">Uncharacterized protein</fullName>
    </submittedName>
</protein>
<dbReference type="EMBL" id="JQGA01001132">
    <property type="protein sequence ID" value="KGO69583.1"/>
    <property type="molecule type" value="Genomic_DNA"/>
</dbReference>
<dbReference type="OrthoDB" id="4347787at2759"/>
<keyword evidence="1" id="KW-0812">Transmembrane</keyword>
<name>A0A0A2KRM3_PENIT</name>
<feature type="transmembrane region" description="Helical" evidence="1">
    <location>
        <begin position="215"/>
        <end position="236"/>
    </location>
</feature>
<dbReference type="Proteomes" id="UP000030104">
    <property type="component" value="Unassembled WGS sequence"/>
</dbReference>
<evidence type="ECO:0000313" key="3">
    <source>
        <dbReference type="Proteomes" id="UP000030104"/>
    </source>
</evidence>
<comment type="caution">
    <text evidence="2">The sequence shown here is derived from an EMBL/GenBank/DDBJ whole genome shotgun (WGS) entry which is preliminary data.</text>
</comment>
<accession>A0A0A2KRM3</accession>
<keyword evidence="3" id="KW-1185">Reference proteome</keyword>
<gene>
    <name evidence="2" type="ORF">PITC_000010</name>
</gene>
<proteinExistence type="predicted"/>
<dbReference type="HOGENOM" id="CLU_874652_0_0_1"/>
<organism evidence="2 3">
    <name type="scientific">Penicillium italicum</name>
    <name type="common">Blue mold</name>
    <dbReference type="NCBI Taxonomy" id="40296"/>
    <lineage>
        <taxon>Eukaryota</taxon>
        <taxon>Fungi</taxon>
        <taxon>Dikarya</taxon>
        <taxon>Ascomycota</taxon>
        <taxon>Pezizomycotina</taxon>
        <taxon>Eurotiomycetes</taxon>
        <taxon>Eurotiomycetidae</taxon>
        <taxon>Eurotiales</taxon>
        <taxon>Aspergillaceae</taxon>
        <taxon>Penicillium</taxon>
    </lineage>
</organism>
<evidence type="ECO:0000313" key="2">
    <source>
        <dbReference type="EMBL" id="KGO69583.1"/>
    </source>
</evidence>
<sequence length="323" mass="36955">MSCPISCTPLRQVLDDRVIPRDGKIPCLGKTLKGQYCRAPISRDRQAQALDLLECCIYCSRLGCVPLNHAIKNLAVLLVHQQHSGEQDAVYVRWRSMVKEFKNKREKPLRENHQVHLRKLDRPQEYDSDILVKFVAPEPVKTRKHTHVVNCSESDQTSCPRYPMPTDIQQHQTINDDEPAQLTVIHSTLPNPKCLTETRKSVSIQTEADEVYTPITLWSCFFGLIFQCGVMICSLLKVQFGPTQFCDRAGNVKMGSMVHLKLELGIRWSLTDLVPRWVVFTVISFLPLRILLGPWLGLLCICWIGVQLQESPIRLDLDVYRLV</sequence>
<feature type="transmembrane region" description="Helical" evidence="1">
    <location>
        <begin position="277"/>
        <end position="306"/>
    </location>
</feature>
<dbReference type="OMA" id="LECCIYC"/>
<reference evidence="2 3" key="1">
    <citation type="journal article" date="2015" name="Mol. Plant Microbe Interact.">
        <title>Genome, transcriptome, and functional analyses of Penicillium expansum provide new insights into secondary metabolism and pathogenicity.</title>
        <authorList>
            <person name="Ballester A.R."/>
            <person name="Marcet-Houben M."/>
            <person name="Levin E."/>
            <person name="Sela N."/>
            <person name="Selma-Lazaro C."/>
            <person name="Carmona L."/>
            <person name="Wisniewski M."/>
            <person name="Droby S."/>
            <person name="Gonzalez-Candelas L."/>
            <person name="Gabaldon T."/>
        </authorList>
    </citation>
    <scope>NUCLEOTIDE SEQUENCE [LARGE SCALE GENOMIC DNA]</scope>
    <source>
        <strain evidence="2 3">PHI-1</strain>
    </source>
</reference>
<evidence type="ECO:0000256" key="1">
    <source>
        <dbReference type="SAM" id="Phobius"/>
    </source>
</evidence>
<dbReference type="AlphaFoldDB" id="A0A0A2KRM3"/>
<keyword evidence="1" id="KW-0472">Membrane</keyword>